<comment type="caution">
    <text evidence="1">The sequence shown here is derived from an EMBL/GenBank/DDBJ whole genome shotgun (WGS) entry which is preliminary data.</text>
</comment>
<name>A0A8H7T2P8_9HELO</name>
<proteinExistence type="predicted"/>
<dbReference type="Proteomes" id="UP000664132">
    <property type="component" value="Unassembled WGS sequence"/>
</dbReference>
<sequence>MCQGTTTTMSCGHIILHYKSRCQQSEETQELCKDLHGPKNLIDDTCHKCHPPHAICEINREYDELHGKLMAMLRSAKTGEAVTEIQKAVQEAHMQRGKELRAASRLRWNGIVVWVPTEDAREE</sequence>
<protein>
    <submittedName>
        <fullName evidence="1">Uncharacterized protein</fullName>
    </submittedName>
</protein>
<evidence type="ECO:0000313" key="1">
    <source>
        <dbReference type="EMBL" id="KAG4411308.1"/>
    </source>
</evidence>
<keyword evidence="2" id="KW-1185">Reference proteome</keyword>
<dbReference type="OrthoDB" id="5168282at2759"/>
<dbReference type="AlphaFoldDB" id="A0A8H7T2P8"/>
<reference evidence="1" key="1">
    <citation type="submission" date="2021-02" db="EMBL/GenBank/DDBJ databases">
        <title>Genome sequence Cadophora malorum strain M34.</title>
        <authorList>
            <person name="Stefanovic E."/>
            <person name="Vu D."/>
            <person name="Scully C."/>
            <person name="Dijksterhuis J."/>
            <person name="Roader J."/>
            <person name="Houbraken J."/>
        </authorList>
    </citation>
    <scope>NUCLEOTIDE SEQUENCE</scope>
    <source>
        <strain evidence="1">M34</strain>
    </source>
</reference>
<dbReference type="EMBL" id="JAFJYH010000494">
    <property type="protein sequence ID" value="KAG4411308.1"/>
    <property type="molecule type" value="Genomic_DNA"/>
</dbReference>
<accession>A0A8H7T2P8</accession>
<evidence type="ECO:0000313" key="2">
    <source>
        <dbReference type="Proteomes" id="UP000664132"/>
    </source>
</evidence>
<gene>
    <name evidence="1" type="ORF">IFR04_015564</name>
</gene>
<organism evidence="1 2">
    <name type="scientific">Cadophora malorum</name>
    <dbReference type="NCBI Taxonomy" id="108018"/>
    <lineage>
        <taxon>Eukaryota</taxon>
        <taxon>Fungi</taxon>
        <taxon>Dikarya</taxon>
        <taxon>Ascomycota</taxon>
        <taxon>Pezizomycotina</taxon>
        <taxon>Leotiomycetes</taxon>
        <taxon>Helotiales</taxon>
        <taxon>Ploettnerulaceae</taxon>
        <taxon>Cadophora</taxon>
    </lineage>
</organism>